<evidence type="ECO:0000259" key="8">
    <source>
        <dbReference type="PROSITE" id="PS50222"/>
    </source>
</evidence>
<dbReference type="InterPro" id="IPR002048">
    <property type="entry name" value="EF_hand_dom"/>
</dbReference>
<feature type="region of interest" description="Disordered" evidence="6">
    <location>
        <begin position="2553"/>
        <end position="2578"/>
    </location>
</feature>
<gene>
    <name evidence="9" type="ORF">CYMTET_10828</name>
</gene>
<feature type="region of interest" description="Disordered" evidence="6">
    <location>
        <begin position="2821"/>
        <end position="2848"/>
    </location>
</feature>
<dbReference type="PROSITE" id="PS50222">
    <property type="entry name" value="EF_HAND_2"/>
    <property type="match status" value="1"/>
</dbReference>
<dbReference type="Pfam" id="PF01094">
    <property type="entry name" value="ANF_receptor"/>
    <property type="match status" value="4"/>
</dbReference>
<dbReference type="InterPro" id="IPR050726">
    <property type="entry name" value="mGluR"/>
</dbReference>
<evidence type="ECO:0000256" key="7">
    <source>
        <dbReference type="SAM" id="Phobius"/>
    </source>
</evidence>
<dbReference type="GO" id="GO:0016020">
    <property type="term" value="C:membrane"/>
    <property type="evidence" value="ECO:0007669"/>
    <property type="project" value="UniProtKB-SubCell"/>
</dbReference>
<accession>A0AAE0GNE5</accession>
<feature type="transmembrane region" description="Helical" evidence="7">
    <location>
        <begin position="2454"/>
        <end position="2482"/>
    </location>
</feature>
<dbReference type="Gene3D" id="2.10.50.10">
    <property type="entry name" value="Tumor Necrosis Factor Receptor, subunit A, domain 2"/>
    <property type="match status" value="1"/>
</dbReference>
<keyword evidence="3 7" id="KW-1133">Transmembrane helix</keyword>
<comment type="caution">
    <text evidence="9">The sequence shown here is derived from an EMBL/GenBank/DDBJ whole genome shotgun (WGS) entry which is preliminary data.</text>
</comment>
<feature type="transmembrane region" description="Helical" evidence="7">
    <location>
        <begin position="2271"/>
        <end position="2289"/>
    </location>
</feature>
<keyword evidence="4 7" id="KW-0472">Membrane</keyword>
<dbReference type="Proteomes" id="UP001190700">
    <property type="component" value="Unassembled WGS sequence"/>
</dbReference>
<name>A0AAE0GNE5_9CHLO</name>
<feature type="region of interest" description="Disordered" evidence="6">
    <location>
        <begin position="1658"/>
        <end position="1677"/>
    </location>
</feature>
<organism evidence="9 10">
    <name type="scientific">Cymbomonas tetramitiformis</name>
    <dbReference type="NCBI Taxonomy" id="36881"/>
    <lineage>
        <taxon>Eukaryota</taxon>
        <taxon>Viridiplantae</taxon>
        <taxon>Chlorophyta</taxon>
        <taxon>Pyramimonadophyceae</taxon>
        <taxon>Pyramimonadales</taxon>
        <taxon>Pyramimonadaceae</taxon>
        <taxon>Cymbomonas</taxon>
    </lineage>
</organism>
<feature type="transmembrane region" description="Helical" evidence="7">
    <location>
        <begin position="2756"/>
        <end position="2776"/>
    </location>
</feature>
<dbReference type="GO" id="GO:0005509">
    <property type="term" value="F:calcium ion binding"/>
    <property type="evidence" value="ECO:0007669"/>
    <property type="project" value="InterPro"/>
</dbReference>
<dbReference type="SMART" id="SM01411">
    <property type="entry name" value="Ephrin_rec_like"/>
    <property type="match status" value="1"/>
</dbReference>
<feature type="compositionally biased region" description="Basic and acidic residues" evidence="6">
    <location>
        <begin position="2822"/>
        <end position="2837"/>
    </location>
</feature>
<dbReference type="SUPFAM" id="SSF53822">
    <property type="entry name" value="Periplasmic binding protein-like I"/>
    <property type="match status" value="4"/>
</dbReference>
<protein>
    <recommendedName>
        <fullName evidence="8">EF-hand domain-containing protein</fullName>
    </recommendedName>
</protein>
<dbReference type="InterPro" id="IPR001828">
    <property type="entry name" value="ANF_lig-bd_rcpt"/>
</dbReference>
<dbReference type="InterPro" id="IPR018247">
    <property type="entry name" value="EF_Hand_1_Ca_BS"/>
</dbReference>
<reference evidence="9 10" key="1">
    <citation type="journal article" date="2015" name="Genome Biol. Evol.">
        <title>Comparative Genomics of a Bacterivorous Green Alga Reveals Evolutionary Causalities and Consequences of Phago-Mixotrophic Mode of Nutrition.</title>
        <authorList>
            <person name="Burns J.A."/>
            <person name="Paasch A."/>
            <person name="Narechania A."/>
            <person name="Kim E."/>
        </authorList>
    </citation>
    <scope>NUCLEOTIDE SEQUENCE [LARGE SCALE GENOMIC DNA]</scope>
    <source>
        <strain evidence="9 10">PLY_AMNH</strain>
    </source>
</reference>
<keyword evidence="10" id="KW-1185">Reference proteome</keyword>
<comment type="subcellular location">
    <subcellularLocation>
        <location evidence="1">Membrane</location>
    </subcellularLocation>
</comment>
<keyword evidence="2 7" id="KW-0812">Transmembrane</keyword>
<evidence type="ECO:0000313" key="9">
    <source>
        <dbReference type="EMBL" id="KAK3281380.1"/>
    </source>
</evidence>
<dbReference type="EMBL" id="LGRX02003860">
    <property type="protein sequence ID" value="KAK3281380.1"/>
    <property type="molecule type" value="Genomic_DNA"/>
</dbReference>
<evidence type="ECO:0000256" key="3">
    <source>
        <dbReference type="ARBA" id="ARBA00022989"/>
    </source>
</evidence>
<feature type="transmembrane region" description="Helical" evidence="7">
    <location>
        <begin position="2796"/>
        <end position="2817"/>
    </location>
</feature>
<evidence type="ECO:0000313" key="10">
    <source>
        <dbReference type="Proteomes" id="UP001190700"/>
    </source>
</evidence>
<feature type="transmembrane region" description="Helical" evidence="7">
    <location>
        <begin position="2367"/>
        <end position="2387"/>
    </location>
</feature>
<evidence type="ECO:0000256" key="5">
    <source>
        <dbReference type="ARBA" id="ARBA00023180"/>
    </source>
</evidence>
<sequence>MRSHRSAGCAAITIAGIVYFLQIAVVALPESNELQTRTPSEFSHVPDPNLGNFLQDDPATMFRAADADGNGVISLSEYLAHAAGSARGAVLPLNGNTYGARRASSQSAGRGTTTDLLRARVSTSEALSRIGAEADPQVAQSGKARTTAKSLSAMGRRRLQSQSSLLTCATDEGLTLCMDSPRNWQDADGNSCDDYARNDYCTVTGDVGPGLDSPDAALEQLAGADGLNAADVCCACGAGNGILRIGLVLGFSTTWGTLLPENYGAEALGAALLAMKEINADPAILPGYELLFAVRDSKGNRTVAKAATKSLLQEWGANVIIGASYSSASLGVQDVLDIVGVPEISGSATSTSLTSYSYFVRTIPSDEYQAAAMADLVHYYNWTRVATVAVEDAYGVGGIAAFHNAAEMLGITVVHHLTYPVATEDFSEVVAGLQQSRAYIIVIFAYDFGQLMEQAYAAGVGGEGYVWIGSDTTDTIWEAMPSQLSQQQRNNIMRGYLGPVPYVNTSTPEYMAFAERWAAQPATVDEETGECSDAVDDAGAPIWRRYDVDHNKTTFDACIGLNYSDTKNISLFAAYYYDAAYVMARAFHELLVNSSKALSPEALTEAMLEQSFLGASGNVSFDDAGQRAGTIQYEVLNHAGESQLQRVAFWSPDLNYAECVAGCHPVVWSTGQDTPPTDTRSYRVGIAMSSNGGRVSAILMALADIARDPSMLPGTALLFMLEDSNCNAADGREAARRLYAKGADVVIGTSCSSGSRGAQELLELYQIPQISGSATSVSLSTDGTTEVDAYPYFMRTTPSDRHQAIAMADMVLYYNWSRVATVAVADDYGLAGIDAFHSAAEKRGIEIPAAHRLTYLYDLQNFSEVVTGLRETGAYIIVLFGHSYDAALLLEQAYAAGVGGEGYVWIGSDGTATSSTWNSMSVELSDEDKNAIMRGYLGLTPYIDTSTPEYMAFAERWAAQPATVDEVTGECSDEVDDAGVPIWMWDEVVNGTTYSECIGMTYTDEKIEKFNVYYYDATYVMARALQELLGRQEGNAIEHAQLREAMLQQSFTGASGQIAFDDVGDRTTGVFYEVLNHAGDSQLRHIGSWNAASKFSECAEAALDTADCHPVVWSTGMGMVPKTSYLHIGLLVAMLDEDGGGLSGGAPTAGALLALTAINEDTNILPDTTLLLAMEDGKCSDVGGKSGATVLQSRGVDAVVGASCSSASQSAIHVLEQSPIPLISGSSTSVSLVAEKYFMRTVYSDGDQSRAMADMVHYYNWTRVFTVAVNDNYGINGIEEFHNAAKSLGIDVPAAHRLTYPEYGTTDFSEVVAALHESRAYIVVMYAYGTDAGRLMEQAYAAGVSGEGYVWIGSEGGSMLHMYDGMSSELSAEEKSHILRGYFGMIMSINTSTPECVTYAERWAAQPATVDAQSGKCSEALDDVGSPIWLRPYNASTQFYCMGAEVNASDPFSDYFSMLTYDAVFVVSKALHELVEVRGRIKIDGLELMEAMLEQSFTGVTGLVEFKPDGDRTGDMFYEVIQLVQGTSPSTRQVGTWSIASKYEECDQSLQGCGPIDWPTGDGTVPVTSYVNIGAAGGLVGNVSGSMLNLDYGEHVAAIALAIAEVNRDGLLLPSTKLRFLLQDSKCEAAAGRDAAVSLLLADADVVVGTTCTSSSEPAQQELKTSSVPQISGAASSPSLSQYSYFMRTIPSDSYMATTMADMVQYYNWTRVATVAVDNDYGLSGIEEFHNAAAARSIDVVQALTFSSYDTEDLSEVVAGLQRSRVYIIVVFAYVVEIGRLMEQAYAAGVGGDGYVWIGSDTSARMWEAMSSQLSEQQRNNIMRGYLGPVPYTNKSTPEYMAFAERWAAQPATVDEETGECSDAVDDAGAPIWMRYDADNDSSTYDVCVGFNRTDAQADQEAHNAIDKYAPHFYDATFVVARALHHLLRHQTTNDIVGAQLRDGMLDQSFAGATGQISFNEAGDRDGGILYEVLNHAGDSRLQRVAFHSSSQYSECTDDCHPVVWSSGAERPQDGTCSEAGSVFRAEANRCEPCEAGTFHDSQAEDCLPCEPGTVTLDAGAAACLACRDLQATYYQDLTGQASCKSCPLGADCSSGVSAVGMEGYWRDAPERDSLYECYPKDFCLGEVAPYQDPGCLEGQSGPLCSVCTAGYVRSQIDPSERCTRCEDGDVGHVFLLLLICIVLLVCTTALAFLYWPWIQHYRGMVARQMVDGGGGAAALRAAGEVGVLAEAPPERGARRSNFKSMARRSTIMFSKKTEAVRAMFIRNFDWVCELLLTATPLTAIYQYIDSAMKALTEQGFPGYTLGTEIAASLISFSQVLGSFVEMRIDWPKDLERALSQLNINRYLSLDLTGFQCRLPSNFYKRYYMVVITIMSIVSLFGILALGSRWCIRESRDQQVFKMITLKAVIFVLFFFYPFFCSRLLLAFPCRRIYEITYLMHDYSEECFSAAHVQLLVVGGAAGLAGFVFGVPLFFYCCMVRFKIPDIVREKRRDTRAANLLLYFASRDVMDAPLRALGRDSLDDRAVDTLHEFFICGSELDLGQRLATTKEWIDQSSGGGETDDCKHKGDEGGGGGEAVRTDCLSVGKQWLKVAYEPRSSMGVCESEPENGTKDSELALLSELSNSAATPSEHLGREAKLAELMEFAKGPEMEKVDHFQLKWQIHRSIWIRKRTEMRTWERDALVHIGFLFAAYKPEYWFFELLETFRKLVFVAIPVLLDEPGEQLLNSMVVCLLYVACLHCCQPNSSGLNRTVKITCAYVLLMNNFYGWMMLAGLVDAAGEEDSFSMGLVVMNNFAFFGPALVSMFIMLSSLHSMYTQRKRNQESTSRRQPNKDDEASCDADIMAGD</sequence>
<feature type="transmembrane region" description="Helical" evidence="7">
    <location>
        <begin position="7"/>
        <end position="28"/>
    </location>
</feature>
<evidence type="ECO:0000256" key="2">
    <source>
        <dbReference type="ARBA" id="ARBA00022692"/>
    </source>
</evidence>
<dbReference type="InterPro" id="IPR028082">
    <property type="entry name" value="Peripla_BP_I"/>
</dbReference>
<feature type="transmembrane region" description="Helical" evidence="7">
    <location>
        <begin position="2174"/>
        <end position="2196"/>
    </location>
</feature>
<feature type="transmembrane region" description="Helical" evidence="7">
    <location>
        <begin position="2408"/>
        <end position="2434"/>
    </location>
</feature>
<keyword evidence="5" id="KW-0325">Glycoprotein</keyword>
<evidence type="ECO:0000256" key="6">
    <source>
        <dbReference type="SAM" id="MobiDB-lite"/>
    </source>
</evidence>
<proteinExistence type="predicted"/>
<dbReference type="PROSITE" id="PS00018">
    <property type="entry name" value="EF_HAND_1"/>
    <property type="match status" value="1"/>
</dbReference>
<feature type="domain" description="EF-hand" evidence="8">
    <location>
        <begin position="53"/>
        <end position="88"/>
    </location>
</feature>
<evidence type="ECO:0000256" key="1">
    <source>
        <dbReference type="ARBA" id="ARBA00004370"/>
    </source>
</evidence>
<dbReference type="Gene3D" id="3.40.50.2300">
    <property type="match status" value="10"/>
</dbReference>
<evidence type="ECO:0000256" key="4">
    <source>
        <dbReference type="ARBA" id="ARBA00023136"/>
    </source>
</evidence>
<dbReference type="PANTHER" id="PTHR24060">
    <property type="entry name" value="METABOTROPIC GLUTAMATE RECEPTOR"/>
    <property type="match status" value="1"/>
</dbReference>